<sequence>MTKRKPKENKLLMRFQRNGKFTTIRKSYEGAGIKLINISNSELKKIKTQDQLTIQKILNLKLQKPYEISILYKTLLLKLNICPLKSIYSIIKVIIKSKHGGNHV</sequence>
<dbReference type="EMBL" id="JAUSTY010000007">
    <property type="protein sequence ID" value="MDQ0166133.1"/>
    <property type="molecule type" value="Genomic_DNA"/>
</dbReference>
<protein>
    <submittedName>
        <fullName evidence="1">Uncharacterized protein</fullName>
    </submittedName>
</protein>
<evidence type="ECO:0000313" key="2">
    <source>
        <dbReference type="Proteomes" id="UP001235840"/>
    </source>
</evidence>
<organism evidence="1 2">
    <name type="scientific">Caldalkalibacillus horti</name>
    <dbReference type="NCBI Taxonomy" id="77523"/>
    <lineage>
        <taxon>Bacteria</taxon>
        <taxon>Bacillati</taxon>
        <taxon>Bacillota</taxon>
        <taxon>Bacilli</taxon>
        <taxon>Bacillales</taxon>
        <taxon>Bacillaceae</taxon>
        <taxon>Caldalkalibacillus</taxon>
    </lineage>
</organism>
<dbReference type="Proteomes" id="UP001235840">
    <property type="component" value="Unassembled WGS sequence"/>
</dbReference>
<evidence type="ECO:0000313" key="1">
    <source>
        <dbReference type="EMBL" id="MDQ0166133.1"/>
    </source>
</evidence>
<gene>
    <name evidence="1" type="ORF">J2S11_002034</name>
</gene>
<reference evidence="1 2" key="1">
    <citation type="submission" date="2023-07" db="EMBL/GenBank/DDBJ databases">
        <title>Genomic Encyclopedia of Type Strains, Phase IV (KMG-IV): sequencing the most valuable type-strain genomes for metagenomic binning, comparative biology and taxonomic classification.</title>
        <authorList>
            <person name="Goeker M."/>
        </authorList>
    </citation>
    <scope>NUCLEOTIDE SEQUENCE [LARGE SCALE GENOMIC DNA]</scope>
    <source>
        <strain evidence="1 2">DSM 12751</strain>
    </source>
</reference>
<comment type="caution">
    <text evidence="1">The sequence shown here is derived from an EMBL/GenBank/DDBJ whole genome shotgun (WGS) entry which is preliminary data.</text>
</comment>
<accession>A0ABT9VYR2</accession>
<keyword evidence="2" id="KW-1185">Reference proteome</keyword>
<name>A0ABT9VYR2_9BACI</name>
<proteinExistence type="predicted"/>